<dbReference type="Gene3D" id="1.20.1560.10">
    <property type="entry name" value="ABC transporter type 1, transmembrane domain"/>
    <property type="match status" value="1"/>
</dbReference>
<dbReference type="EMBL" id="BAAAUD010000047">
    <property type="protein sequence ID" value="GAA2955414.1"/>
    <property type="molecule type" value="Genomic_DNA"/>
</dbReference>
<dbReference type="PROSITE" id="PS50929">
    <property type="entry name" value="ABC_TM1F"/>
    <property type="match status" value="1"/>
</dbReference>
<keyword evidence="3" id="KW-0547">Nucleotide-binding</keyword>
<keyword evidence="6 7" id="KW-0472">Membrane</keyword>
<name>A0ABP6K1V1_9ACTN</name>
<evidence type="ECO:0000256" key="4">
    <source>
        <dbReference type="ARBA" id="ARBA00022840"/>
    </source>
</evidence>
<evidence type="ECO:0000256" key="1">
    <source>
        <dbReference type="ARBA" id="ARBA00004651"/>
    </source>
</evidence>
<evidence type="ECO:0000259" key="9">
    <source>
        <dbReference type="PROSITE" id="PS50929"/>
    </source>
</evidence>
<feature type="transmembrane region" description="Helical" evidence="7">
    <location>
        <begin position="199"/>
        <end position="216"/>
    </location>
</feature>
<keyword evidence="5 7" id="KW-1133">Transmembrane helix</keyword>
<dbReference type="RefSeq" id="WP_344497399.1">
    <property type="nucleotide sequence ID" value="NZ_BAAAUD010000047.1"/>
</dbReference>
<dbReference type="Gene3D" id="3.40.50.300">
    <property type="entry name" value="P-loop containing nucleotide triphosphate hydrolases"/>
    <property type="match status" value="1"/>
</dbReference>
<dbReference type="InterPro" id="IPR003593">
    <property type="entry name" value="AAA+_ATPase"/>
</dbReference>
<evidence type="ECO:0000256" key="6">
    <source>
        <dbReference type="ARBA" id="ARBA00023136"/>
    </source>
</evidence>
<dbReference type="InterPro" id="IPR011527">
    <property type="entry name" value="ABC1_TM_dom"/>
</dbReference>
<feature type="domain" description="ABC transmembrane type-1" evidence="9">
    <location>
        <begin position="40"/>
        <end position="363"/>
    </location>
</feature>
<accession>A0ABP6K1V1</accession>
<dbReference type="InterPro" id="IPR036640">
    <property type="entry name" value="ABC1_TM_sf"/>
</dbReference>
<dbReference type="CDD" id="cd03254">
    <property type="entry name" value="ABCC_Glucan_exporter_like"/>
    <property type="match status" value="1"/>
</dbReference>
<evidence type="ECO:0000313" key="10">
    <source>
        <dbReference type="EMBL" id="GAA2955414.1"/>
    </source>
</evidence>
<organism evidence="10 11">
    <name type="scientific">Streptomyces enissocaesilis</name>
    <dbReference type="NCBI Taxonomy" id="332589"/>
    <lineage>
        <taxon>Bacteria</taxon>
        <taxon>Bacillati</taxon>
        <taxon>Actinomycetota</taxon>
        <taxon>Actinomycetes</taxon>
        <taxon>Kitasatosporales</taxon>
        <taxon>Streptomycetaceae</taxon>
        <taxon>Streptomyces</taxon>
        <taxon>Streptomyces rochei group</taxon>
    </lineage>
</organism>
<dbReference type="InterPro" id="IPR039421">
    <property type="entry name" value="Type_1_exporter"/>
</dbReference>
<dbReference type="SMART" id="SM00382">
    <property type="entry name" value="AAA"/>
    <property type="match status" value="1"/>
</dbReference>
<dbReference type="InterPro" id="IPR003439">
    <property type="entry name" value="ABC_transporter-like_ATP-bd"/>
</dbReference>
<evidence type="ECO:0000256" key="3">
    <source>
        <dbReference type="ARBA" id="ARBA00022741"/>
    </source>
</evidence>
<feature type="transmembrane region" description="Helical" evidence="7">
    <location>
        <begin position="120"/>
        <end position="143"/>
    </location>
</feature>
<dbReference type="Pfam" id="PF00664">
    <property type="entry name" value="ABC_membrane"/>
    <property type="match status" value="1"/>
</dbReference>
<dbReference type="CDD" id="cd18547">
    <property type="entry name" value="ABC_6TM_Tm288_like"/>
    <property type="match status" value="1"/>
</dbReference>
<gene>
    <name evidence="10" type="ORF">GCM10010446_45500</name>
</gene>
<dbReference type="InterPro" id="IPR027417">
    <property type="entry name" value="P-loop_NTPase"/>
</dbReference>
<dbReference type="PROSITE" id="PS50893">
    <property type="entry name" value="ABC_TRANSPORTER_2"/>
    <property type="match status" value="1"/>
</dbReference>
<dbReference type="SUPFAM" id="SSF90123">
    <property type="entry name" value="ABC transporter transmembrane region"/>
    <property type="match status" value="1"/>
</dbReference>
<dbReference type="SUPFAM" id="SSF52540">
    <property type="entry name" value="P-loop containing nucleoside triphosphate hydrolases"/>
    <property type="match status" value="1"/>
</dbReference>
<sequence length="647" mass="69666">MSGPGGRMMAGGAPTERSMDFKGSGKRLLRQFAPERVTLWWMLAAGVLSVAFSVIGPKILGRATDLVFAGVVGRQMTDGGSKAQAVEDLREKGDDGLADMLSGVDFVPGRGIDFGAVGDVLLLVLAVYVGAGLLMLVSSRLSIRVINRTVFRMRADVQAKLSRLPLSYFDRQKRGEVLSRATNDIDNISQTMAQTMGQLINSLLTIVGVLAMMFWMSPLLALVALVTVPLSVVVAAKVGKRSQPQFVQQWKTTGKLNAHIEEMYTGHALVKVFGRQEESAQAFREQNDALYEAGFRAQFNSGIMQPLMFFVSNLNYVLVAVVGGLRVASGTLSIGDVQAFIQYSRQFSMPLTQVASMANLVQSGVASAERVFELLDADEQEPDAAGAERAELPSAPEGRVGLEKVSFRYEPDKPLIENLSLAVEPGQTVAIVGPTGAGKTTLVNLLMRFYEVTGGRITLDGADIAKTTREDLRSGIGMVLQDTWLFGGTIADNIAYGAPPSRSVTREEIEEAARAAHADRFVRTLPDGYDTVIDDEGSGVSAGEKQLITIARAFLSDPVILVLDEATSSVDTRTEVLIQKAMARLAHGRTSFVIAHRLSTVRDADVILVMENGSIVEQGTHEELLAAEGAYARLYAAQFAQAVAEVD</sequence>
<dbReference type="PANTHER" id="PTHR43394:SF1">
    <property type="entry name" value="ATP-BINDING CASSETTE SUB-FAMILY B MEMBER 10, MITOCHONDRIAL"/>
    <property type="match status" value="1"/>
</dbReference>
<keyword evidence="11" id="KW-1185">Reference proteome</keyword>
<keyword evidence="4 10" id="KW-0067">ATP-binding</keyword>
<dbReference type="InterPro" id="IPR017871">
    <property type="entry name" value="ABC_transporter-like_CS"/>
</dbReference>
<dbReference type="GO" id="GO:0005524">
    <property type="term" value="F:ATP binding"/>
    <property type="evidence" value="ECO:0007669"/>
    <property type="project" value="UniProtKB-KW"/>
</dbReference>
<protein>
    <submittedName>
        <fullName evidence="10">ABC transporter ATP-binding protein</fullName>
    </submittedName>
</protein>
<dbReference type="PROSITE" id="PS00211">
    <property type="entry name" value="ABC_TRANSPORTER_1"/>
    <property type="match status" value="1"/>
</dbReference>
<proteinExistence type="predicted"/>
<dbReference type="Proteomes" id="UP001500403">
    <property type="component" value="Unassembled WGS sequence"/>
</dbReference>
<comment type="caution">
    <text evidence="10">The sequence shown here is derived from an EMBL/GenBank/DDBJ whole genome shotgun (WGS) entry which is preliminary data.</text>
</comment>
<reference evidence="11" key="1">
    <citation type="journal article" date="2019" name="Int. J. Syst. Evol. Microbiol.">
        <title>The Global Catalogue of Microorganisms (GCM) 10K type strain sequencing project: providing services to taxonomists for standard genome sequencing and annotation.</title>
        <authorList>
            <consortium name="The Broad Institute Genomics Platform"/>
            <consortium name="The Broad Institute Genome Sequencing Center for Infectious Disease"/>
            <person name="Wu L."/>
            <person name="Ma J."/>
        </authorList>
    </citation>
    <scope>NUCLEOTIDE SEQUENCE [LARGE SCALE GENOMIC DNA]</scope>
    <source>
        <strain evidence="11">JCM 9088</strain>
    </source>
</reference>
<feature type="domain" description="ABC transporter" evidence="8">
    <location>
        <begin position="400"/>
        <end position="637"/>
    </location>
</feature>
<evidence type="ECO:0000313" key="11">
    <source>
        <dbReference type="Proteomes" id="UP001500403"/>
    </source>
</evidence>
<feature type="transmembrane region" description="Helical" evidence="7">
    <location>
        <begin position="37"/>
        <end position="56"/>
    </location>
</feature>
<evidence type="ECO:0000259" key="8">
    <source>
        <dbReference type="PROSITE" id="PS50893"/>
    </source>
</evidence>
<comment type="subcellular location">
    <subcellularLocation>
        <location evidence="1">Cell membrane</location>
        <topology evidence="1">Multi-pass membrane protein</topology>
    </subcellularLocation>
</comment>
<evidence type="ECO:0000256" key="5">
    <source>
        <dbReference type="ARBA" id="ARBA00022989"/>
    </source>
</evidence>
<feature type="transmembrane region" description="Helical" evidence="7">
    <location>
        <begin position="222"/>
        <end position="239"/>
    </location>
</feature>
<feature type="transmembrane region" description="Helical" evidence="7">
    <location>
        <begin position="307"/>
        <end position="328"/>
    </location>
</feature>
<dbReference type="PANTHER" id="PTHR43394">
    <property type="entry name" value="ATP-DEPENDENT PERMEASE MDL1, MITOCHONDRIAL"/>
    <property type="match status" value="1"/>
</dbReference>
<keyword evidence="2 7" id="KW-0812">Transmembrane</keyword>
<evidence type="ECO:0000256" key="2">
    <source>
        <dbReference type="ARBA" id="ARBA00022692"/>
    </source>
</evidence>
<evidence type="ECO:0000256" key="7">
    <source>
        <dbReference type="SAM" id="Phobius"/>
    </source>
</evidence>
<dbReference type="Pfam" id="PF00005">
    <property type="entry name" value="ABC_tran"/>
    <property type="match status" value="1"/>
</dbReference>